<dbReference type="GO" id="GO:0006015">
    <property type="term" value="P:5-phosphoribose 1-diphosphate biosynthetic process"/>
    <property type="evidence" value="ECO:0007669"/>
    <property type="project" value="TreeGrafter"/>
</dbReference>
<comment type="catalytic activity">
    <reaction evidence="9">
        <text>D-ribose 5-phosphate + ATP = 5-phospho-alpha-D-ribose 1-diphosphate + AMP + H(+)</text>
        <dbReference type="Rhea" id="RHEA:15609"/>
        <dbReference type="ChEBI" id="CHEBI:15378"/>
        <dbReference type="ChEBI" id="CHEBI:30616"/>
        <dbReference type="ChEBI" id="CHEBI:58017"/>
        <dbReference type="ChEBI" id="CHEBI:78346"/>
        <dbReference type="ChEBI" id="CHEBI:456215"/>
        <dbReference type="EC" id="2.7.6.1"/>
    </reaction>
</comment>
<evidence type="ECO:0000256" key="9">
    <source>
        <dbReference type="ARBA" id="ARBA00049535"/>
    </source>
</evidence>
<dbReference type="GO" id="GO:0016301">
    <property type="term" value="F:kinase activity"/>
    <property type="evidence" value="ECO:0007669"/>
    <property type="project" value="UniProtKB-KW"/>
</dbReference>
<evidence type="ECO:0000256" key="8">
    <source>
        <dbReference type="ARBA" id="ARBA00022842"/>
    </source>
</evidence>
<gene>
    <name evidence="12" type="ORF">S01H1_68467</name>
</gene>
<dbReference type="FunFam" id="3.40.50.2020:FF:000007">
    <property type="entry name" value="Ribose-phosphate pyrophosphokinase"/>
    <property type="match status" value="1"/>
</dbReference>
<dbReference type="SUPFAM" id="SSF53271">
    <property type="entry name" value="PRTase-like"/>
    <property type="match status" value="2"/>
</dbReference>
<reference evidence="12" key="1">
    <citation type="journal article" date="2014" name="Front. Microbiol.">
        <title>High frequency of phylogenetically diverse reductive dehalogenase-homologous genes in deep subseafloor sedimentary metagenomes.</title>
        <authorList>
            <person name="Kawai M."/>
            <person name="Futagami T."/>
            <person name="Toyoda A."/>
            <person name="Takaki Y."/>
            <person name="Nishi S."/>
            <person name="Hori S."/>
            <person name="Arai W."/>
            <person name="Tsubouchi T."/>
            <person name="Morono Y."/>
            <person name="Uchiyama I."/>
            <person name="Ito T."/>
            <person name="Fujiyama A."/>
            <person name="Inagaki F."/>
            <person name="Takami H."/>
        </authorList>
    </citation>
    <scope>NUCLEOTIDE SEQUENCE</scope>
    <source>
        <strain evidence="12">Expedition CK06-06</strain>
    </source>
</reference>
<keyword evidence="3" id="KW-0479">Metal-binding</keyword>
<dbReference type="EMBL" id="BARS01045409">
    <property type="protein sequence ID" value="GAG32353.1"/>
    <property type="molecule type" value="Genomic_DNA"/>
</dbReference>
<dbReference type="GO" id="GO:0006164">
    <property type="term" value="P:purine nucleotide biosynthetic process"/>
    <property type="evidence" value="ECO:0007669"/>
    <property type="project" value="TreeGrafter"/>
</dbReference>
<dbReference type="Pfam" id="PF13793">
    <property type="entry name" value="Pribosyltran_N"/>
    <property type="match status" value="1"/>
</dbReference>
<dbReference type="InterPro" id="IPR000836">
    <property type="entry name" value="PRTase_dom"/>
</dbReference>
<dbReference type="AlphaFoldDB" id="X0X6R1"/>
<dbReference type="Pfam" id="PF00156">
    <property type="entry name" value="Pribosyltran"/>
    <property type="match status" value="1"/>
</dbReference>
<evidence type="ECO:0000259" key="11">
    <source>
        <dbReference type="Pfam" id="PF13793"/>
    </source>
</evidence>
<dbReference type="SMART" id="SM01400">
    <property type="entry name" value="Pribosyltran_N"/>
    <property type="match status" value="1"/>
</dbReference>
<evidence type="ECO:0000256" key="2">
    <source>
        <dbReference type="ARBA" id="ARBA00022679"/>
    </source>
</evidence>
<evidence type="ECO:0000256" key="3">
    <source>
        <dbReference type="ARBA" id="ARBA00022723"/>
    </source>
</evidence>
<dbReference type="GO" id="GO:0002189">
    <property type="term" value="C:ribose phosphate diphosphokinase complex"/>
    <property type="evidence" value="ECO:0007669"/>
    <property type="project" value="TreeGrafter"/>
</dbReference>
<dbReference type="GO" id="GO:0005737">
    <property type="term" value="C:cytoplasm"/>
    <property type="evidence" value="ECO:0007669"/>
    <property type="project" value="TreeGrafter"/>
</dbReference>
<name>X0X6R1_9ZZZZ</name>
<dbReference type="PANTHER" id="PTHR10210">
    <property type="entry name" value="RIBOSE-PHOSPHATE DIPHOSPHOKINASE FAMILY MEMBER"/>
    <property type="match status" value="1"/>
</dbReference>
<comment type="caution">
    <text evidence="12">The sequence shown here is derived from an EMBL/GenBank/DDBJ whole genome shotgun (WGS) entry which is preliminary data.</text>
</comment>
<feature type="domain" description="Phosphoribosyltransferase" evidence="10">
    <location>
        <begin position="172"/>
        <end position="248"/>
    </location>
</feature>
<keyword evidence="7" id="KW-0067">ATP-binding</keyword>
<evidence type="ECO:0000256" key="5">
    <source>
        <dbReference type="ARBA" id="ARBA00022741"/>
    </source>
</evidence>
<feature type="non-terminal residue" evidence="12">
    <location>
        <position position="1"/>
    </location>
</feature>
<dbReference type="GO" id="GO:0005524">
    <property type="term" value="F:ATP binding"/>
    <property type="evidence" value="ECO:0007669"/>
    <property type="project" value="UniProtKB-KW"/>
</dbReference>
<dbReference type="NCBIfam" id="TIGR01251">
    <property type="entry name" value="ribP_PPkin"/>
    <property type="match status" value="1"/>
</dbReference>
<protein>
    <recommendedName>
        <fullName evidence="1">ribose-phosphate diphosphokinase</fullName>
        <ecNumber evidence="1">2.7.6.1</ecNumber>
    </recommendedName>
</protein>
<dbReference type="InterPro" id="IPR029099">
    <property type="entry name" value="Pribosyltran_N"/>
</dbReference>
<dbReference type="InterPro" id="IPR005946">
    <property type="entry name" value="Rib-P_diPkinase"/>
</dbReference>
<evidence type="ECO:0000259" key="10">
    <source>
        <dbReference type="Pfam" id="PF00156"/>
    </source>
</evidence>
<dbReference type="PANTHER" id="PTHR10210:SF41">
    <property type="entry name" value="RIBOSE-PHOSPHATE PYROPHOSPHOKINASE 1, CHLOROPLASTIC"/>
    <property type="match status" value="1"/>
</dbReference>
<evidence type="ECO:0000256" key="1">
    <source>
        <dbReference type="ARBA" id="ARBA00013247"/>
    </source>
</evidence>
<evidence type="ECO:0000313" key="12">
    <source>
        <dbReference type="EMBL" id="GAG32353.1"/>
    </source>
</evidence>
<dbReference type="GO" id="GO:0004749">
    <property type="term" value="F:ribose phosphate diphosphokinase activity"/>
    <property type="evidence" value="ECO:0007669"/>
    <property type="project" value="UniProtKB-EC"/>
</dbReference>
<sequence length="248" mass="27127">SHRDCASYGEIQLFAGTASPELAAQIALYLGLPLCGRDVTLFPNDNLFIKLHNSVRGQDVFVIQTTSRPVHRNLMELLIMLQTLRLDSAGRITAVIPYMCYARSDKKDMPRVPITARLVADMIEIAGADRYITLDMHAGQIQGFFSIPGDVLTAFHILTAHVFEMRMKMKDPVVVAADLGFAKKGRNFAASLDAPIAFVEKRRSGDDARPAALTLIGDVDGRDVIVIDDEIDTGGSISEAVKLVKEKG</sequence>
<feature type="domain" description="Ribose-phosphate pyrophosphokinase N-terminal" evidence="11">
    <location>
        <begin position="11"/>
        <end position="127"/>
    </location>
</feature>
<proteinExistence type="predicted"/>
<accession>X0X6R1</accession>
<keyword evidence="4" id="KW-0545">Nucleotide biosynthesis</keyword>
<evidence type="ECO:0000256" key="4">
    <source>
        <dbReference type="ARBA" id="ARBA00022727"/>
    </source>
</evidence>
<keyword evidence="8" id="KW-0460">Magnesium</keyword>
<dbReference type="Gene3D" id="3.40.50.2020">
    <property type="match status" value="2"/>
</dbReference>
<keyword evidence="6" id="KW-0418">Kinase</keyword>
<dbReference type="InterPro" id="IPR029057">
    <property type="entry name" value="PRTase-like"/>
</dbReference>
<evidence type="ECO:0000256" key="6">
    <source>
        <dbReference type="ARBA" id="ARBA00022777"/>
    </source>
</evidence>
<organism evidence="12">
    <name type="scientific">marine sediment metagenome</name>
    <dbReference type="NCBI Taxonomy" id="412755"/>
    <lineage>
        <taxon>unclassified sequences</taxon>
        <taxon>metagenomes</taxon>
        <taxon>ecological metagenomes</taxon>
    </lineage>
</organism>
<dbReference type="CDD" id="cd06223">
    <property type="entry name" value="PRTases_typeI"/>
    <property type="match status" value="1"/>
</dbReference>
<dbReference type="GO" id="GO:0000287">
    <property type="term" value="F:magnesium ion binding"/>
    <property type="evidence" value="ECO:0007669"/>
    <property type="project" value="InterPro"/>
</dbReference>
<feature type="non-terminal residue" evidence="12">
    <location>
        <position position="248"/>
    </location>
</feature>
<keyword evidence="2" id="KW-0808">Transferase</keyword>
<dbReference type="EC" id="2.7.6.1" evidence="1"/>
<evidence type="ECO:0000256" key="7">
    <source>
        <dbReference type="ARBA" id="ARBA00022840"/>
    </source>
</evidence>
<keyword evidence="5" id="KW-0547">Nucleotide-binding</keyword>